<reference evidence="1" key="1">
    <citation type="submission" date="2023-08" db="EMBL/GenBank/DDBJ databases">
        <title>Functional and genomic diversity of the sorghum phyllosphere microbiome.</title>
        <authorList>
            <person name="Shade A."/>
        </authorList>
    </citation>
    <scope>NUCLEOTIDE SEQUENCE</scope>
    <source>
        <strain evidence="1">SORGH_AS_0974</strain>
    </source>
</reference>
<proteinExistence type="predicted"/>
<accession>A0AAJ2ES68</accession>
<organism evidence="1 2">
    <name type="scientific">Agrobacterium larrymoorei</name>
    <dbReference type="NCBI Taxonomy" id="160699"/>
    <lineage>
        <taxon>Bacteria</taxon>
        <taxon>Pseudomonadati</taxon>
        <taxon>Pseudomonadota</taxon>
        <taxon>Alphaproteobacteria</taxon>
        <taxon>Hyphomicrobiales</taxon>
        <taxon>Rhizobiaceae</taxon>
        <taxon>Rhizobium/Agrobacterium group</taxon>
        <taxon>Agrobacterium</taxon>
    </lineage>
</organism>
<comment type="caution">
    <text evidence="1">The sequence shown here is derived from an EMBL/GenBank/DDBJ whole genome shotgun (WGS) entry which is preliminary data.</text>
</comment>
<sequence>MNRRFISFAYFSCIAAFSTVIREVTSVVIHVAQLIVEAVATPAANIWARLSLPKVIGFQVVGLLKRIYQESLVTSGQSLHKRRSVYC</sequence>
<name>A0AAJ2ES68_9HYPH</name>
<dbReference type="Proteomes" id="UP001255601">
    <property type="component" value="Unassembled WGS sequence"/>
</dbReference>
<gene>
    <name evidence="1" type="ORF">QE369_002988</name>
</gene>
<dbReference type="EMBL" id="JAVIZC010000003">
    <property type="protein sequence ID" value="MDR6102791.1"/>
    <property type="molecule type" value="Genomic_DNA"/>
</dbReference>
<evidence type="ECO:0000313" key="1">
    <source>
        <dbReference type="EMBL" id="MDR6102791.1"/>
    </source>
</evidence>
<protein>
    <submittedName>
        <fullName evidence="1">Uncharacterized protein</fullName>
    </submittedName>
</protein>
<evidence type="ECO:0000313" key="2">
    <source>
        <dbReference type="Proteomes" id="UP001255601"/>
    </source>
</evidence>
<dbReference type="RefSeq" id="WP_309771376.1">
    <property type="nucleotide sequence ID" value="NZ_JAVIZC010000003.1"/>
</dbReference>
<dbReference type="AlphaFoldDB" id="A0AAJ2ES68"/>